<keyword evidence="8" id="KW-0902">Two-component regulatory system</keyword>
<evidence type="ECO:0000256" key="8">
    <source>
        <dbReference type="ARBA" id="ARBA00023012"/>
    </source>
</evidence>
<evidence type="ECO:0000256" key="10">
    <source>
        <dbReference type="SAM" id="Phobius"/>
    </source>
</evidence>
<comment type="caution">
    <text evidence="12">The sequence shown here is derived from an EMBL/GenBank/DDBJ whole genome shotgun (WGS) entry which is preliminary data.</text>
</comment>
<dbReference type="InterPro" id="IPR050482">
    <property type="entry name" value="Sensor_HK_TwoCompSys"/>
</dbReference>
<accession>A0ABQ2F6D6</accession>
<evidence type="ECO:0000256" key="3">
    <source>
        <dbReference type="ARBA" id="ARBA00022553"/>
    </source>
</evidence>
<keyword evidence="3" id="KW-0597">Phosphoprotein</keyword>
<keyword evidence="10" id="KW-0472">Membrane</keyword>
<evidence type="ECO:0000259" key="11">
    <source>
        <dbReference type="Pfam" id="PF07730"/>
    </source>
</evidence>
<dbReference type="Gene3D" id="1.20.5.1930">
    <property type="match status" value="1"/>
</dbReference>
<dbReference type="PANTHER" id="PTHR24421:SF10">
    <property type="entry name" value="NITRATE_NITRITE SENSOR PROTEIN NARQ"/>
    <property type="match status" value="1"/>
</dbReference>
<keyword evidence="6" id="KW-0418">Kinase</keyword>
<dbReference type="Gene3D" id="3.30.565.10">
    <property type="entry name" value="Histidine kinase-like ATPase, C-terminal domain"/>
    <property type="match status" value="1"/>
</dbReference>
<protein>
    <recommendedName>
        <fullName evidence="2">histidine kinase</fullName>
        <ecNumber evidence="2">2.7.13.3</ecNumber>
    </recommendedName>
</protein>
<evidence type="ECO:0000256" key="5">
    <source>
        <dbReference type="ARBA" id="ARBA00022741"/>
    </source>
</evidence>
<dbReference type="InterPro" id="IPR036890">
    <property type="entry name" value="HATPase_C_sf"/>
</dbReference>
<evidence type="ECO:0000313" key="12">
    <source>
        <dbReference type="EMBL" id="GGK56669.1"/>
    </source>
</evidence>
<feature type="transmembrane region" description="Helical" evidence="10">
    <location>
        <begin position="53"/>
        <end position="70"/>
    </location>
</feature>
<evidence type="ECO:0000256" key="9">
    <source>
        <dbReference type="SAM" id="MobiDB-lite"/>
    </source>
</evidence>
<dbReference type="Proteomes" id="UP000662111">
    <property type="component" value="Unassembled WGS sequence"/>
</dbReference>
<dbReference type="EC" id="2.7.13.3" evidence="2"/>
<evidence type="ECO:0000313" key="13">
    <source>
        <dbReference type="Proteomes" id="UP000662111"/>
    </source>
</evidence>
<dbReference type="SUPFAM" id="SSF55874">
    <property type="entry name" value="ATPase domain of HSP90 chaperone/DNA topoisomerase II/histidine kinase"/>
    <property type="match status" value="1"/>
</dbReference>
<evidence type="ECO:0000256" key="6">
    <source>
        <dbReference type="ARBA" id="ARBA00022777"/>
    </source>
</evidence>
<evidence type="ECO:0000256" key="2">
    <source>
        <dbReference type="ARBA" id="ARBA00012438"/>
    </source>
</evidence>
<comment type="catalytic activity">
    <reaction evidence="1">
        <text>ATP + protein L-histidine = ADP + protein N-phospho-L-histidine.</text>
        <dbReference type="EC" id="2.7.13.3"/>
    </reaction>
</comment>
<feature type="transmembrane region" description="Helical" evidence="10">
    <location>
        <begin position="163"/>
        <end position="190"/>
    </location>
</feature>
<name>A0ABQ2F6D6_9MICO</name>
<keyword evidence="5" id="KW-0547">Nucleotide-binding</keyword>
<feature type="region of interest" description="Disordered" evidence="9">
    <location>
        <begin position="286"/>
        <end position="315"/>
    </location>
</feature>
<keyword evidence="10" id="KW-0812">Transmembrane</keyword>
<dbReference type="Pfam" id="PF07730">
    <property type="entry name" value="HisKA_3"/>
    <property type="match status" value="1"/>
</dbReference>
<dbReference type="EMBL" id="BMLB01000001">
    <property type="protein sequence ID" value="GGK56669.1"/>
    <property type="molecule type" value="Genomic_DNA"/>
</dbReference>
<dbReference type="InterPro" id="IPR011712">
    <property type="entry name" value="Sig_transdc_His_kin_sub3_dim/P"/>
</dbReference>
<evidence type="ECO:0000256" key="7">
    <source>
        <dbReference type="ARBA" id="ARBA00022840"/>
    </source>
</evidence>
<evidence type="ECO:0000256" key="1">
    <source>
        <dbReference type="ARBA" id="ARBA00000085"/>
    </source>
</evidence>
<proteinExistence type="predicted"/>
<feature type="transmembrane region" description="Helical" evidence="10">
    <location>
        <begin position="77"/>
        <end position="94"/>
    </location>
</feature>
<keyword evidence="10" id="KW-1133">Transmembrane helix</keyword>
<organism evidence="12 13">
    <name type="scientific">Ornithinimicrobium pekingense</name>
    <dbReference type="NCBI Taxonomy" id="384677"/>
    <lineage>
        <taxon>Bacteria</taxon>
        <taxon>Bacillati</taxon>
        <taxon>Actinomycetota</taxon>
        <taxon>Actinomycetes</taxon>
        <taxon>Micrococcales</taxon>
        <taxon>Ornithinimicrobiaceae</taxon>
        <taxon>Ornithinimicrobium</taxon>
    </lineage>
</organism>
<dbReference type="PANTHER" id="PTHR24421">
    <property type="entry name" value="NITRATE/NITRITE SENSOR PROTEIN NARX-RELATED"/>
    <property type="match status" value="1"/>
</dbReference>
<keyword evidence="7" id="KW-0067">ATP-binding</keyword>
<evidence type="ECO:0000256" key="4">
    <source>
        <dbReference type="ARBA" id="ARBA00022679"/>
    </source>
</evidence>
<reference evidence="13" key="1">
    <citation type="journal article" date="2019" name="Int. J. Syst. Evol. Microbiol.">
        <title>The Global Catalogue of Microorganisms (GCM) 10K type strain sequencing project: providing services to taxonomists for standard genome sequencing and annotation.</title>
        <authorList>
            <consortium name="The Broad Institute Genomics Platform"/>
            <consortium name="The Broad Institute Genome Sequencing Center for Infectious Disease"/>
            <person name="Wu L."/>
            <person name="Ma J."/>
        </authorList>
    </citation>
    <scope>NUCLEOTIDE SEQUENCE [LARGE SCALE GENOMIC DNA]</scope>
    <source>
        <strain evidence="13">CGMCC 1.5362</strain>
    </source>
</reference>
<gene>
    <name evidence="12" type="ORF">GCM10011509_01280</name>
</gene>
<feature type="domain" description="Signal transduction histidine kinase subgroup 3 dimerisation and phosphoacceptor" evidence="11">
    <location>
        <begin position="226"/>
        <end position="292"/>
    </location>
</feature>
<keyword evidence="13" id="KW-1185">Reference proteome</keyword>
<feature type="transmembrane region" description="Helical" evidence="10">
    <location>
        <begin position="100"/>
        <end position="117"/>
    </location>
</feature>
<keyword evidence="4" id="KW-0808">Transferase</keyword>
<dbReference type="CDD" id="cd16917">
    <property type="entry name" value="HATPase_UhpB-NarQ-NarX-like"/>
    <property type="match status" value="1"/>
</dbReference>
<feature type="transmembrane region" description="Helical" evidence="10">
    <location>
        <begin position="124"/>
        <end position="143"/>
    </location>
</feature>
<sequence length="463" mass="49163">MERWFGIDEVWVRPRPRVAEAQDVRLAVAAAAVVAVGAELMRSLGAFTEEPHGTAWQYVGMLSLAALVLVRRSHPVVVTAVVGVHMLLLGVLLPMTMSTLPMQVLYFFLIFSGVAWARDRRMLLAAIGLVVALMVAWVAWSYAIGTGMQQLTAMFAEDVPEQIGLFDVPAAVAGFMVLNNVLFFGGAIVLGQLAWNGARNTARVVEQAQTISEQSVRLRDQAVVAERLRIARELHDVVAHHVSVMGVQAAAARRVMERDPQAASTALGTVEQASREAVTQMRDLVGTLRSGELASGGARPEEEDGGGRRPQPTLADLPALADRSSTPTCAVTVHLVQTPEGAAERVPPPVQLTAYRVVQEALANVHRHSTARHANAVVRVDEPAGRLEVEVVDDGTARVGTSGTGLGLVGMRERTEHLGGAVEAGPRTGSPGWRVRAWCALDGVPVRAHGEPAGVGVGAGAAV</sequence>